<name>A0A7C2MGC1_9FLAO</name>
<evidence type="ECO:0000256" key="1">
    <source>
        <dbReference type="SAM" id="Phobius"/>
    </source>
</evidence>
<reference evidence="2" key="1">
    <citation type="journal article" date="2020" name="mSystems">
        <title>Genome- and Community-Level Interaction Insights into Carbon Utilization and Element Cycling Functions of Hydrothermarchaeota in Hydrothermal Sediment.</title>
        <authorList>
            <person name="Zhou Z."/>
            <person name="Liu Y."/>
            <person name="Xu W."/>
            <person name="Pan J."/>
            <person name="Luo Z.H."/>
            <person name="Li M."/>
        </authorList>
    </citation>
    <scope>NUCLEOTIDE SEQUENCE [LARGE SCALE GENOMIC DNA]</scope>
    <source>
        <strain evidence="2">SpSt-1235</strain>
    </source>
</reference>
<dbReference type="EMBL" id="DSEE01000262">
    <property type="protein sequence ID" value="HER40277.1"/>
    <property type="molecule type" value="Genomic_DNA"/>
</dbReference>
<proteinExistence type="predicted"/>
<organism evidence="2">
    <name type="scientific">Salinimicrobium catena</name>
    <dbReference type="NCBI Taxonomy" id="390640"/>
    <lineage>
        <taxon>Bacteria</taxon>
        <taxon>Pseudomonadati</taxon>
        <taxon>Bacteroidota</taxon>
        <taxon>Flavobacteriia</taxon>
        <taxon>Flavobacteriales</taxon>
        <taxon>Flavobacteriaceae</taxon>
        <taxon>Salinimicrobium</taxon>
    </lineage>
</organism>
<protein>
    <submittedName>
        <fullName evidence="2">Uncharacterized protein</fullName>
    </submittedName>
</protein>
<feature type="transmembrane region" description="Helical" evidence="1">
    <location>
        <begin position="170"/>
        <end position="191"/>
    </location>
</feature>
<gene>
    <name evidence="2" type="ORF">ENO10_03565</name>
</gene>
<accession>A0A7C2MGC1</accession>
<sequence>MSNTIIALPSKGIADPNCKKAFFTTNSGGKVFLEIQEDRTNRKFSLTGSIKRGTMRKLDQRLWLMGNTSIGHSIKLAEGEDHPFAVIFDPAEVDEALDVPPEDIRITENTLFPGLADPEISKVVCFPFAQHYIADSPGCYTSVKNRDELITKYNELADAEEFTTFSARTIVRQLTIGIAVSLLLVLLLILFL</sequence>
<evidence type="ECO:0000313" key="2">
    <source>
        <dbReference type="EMBL" id="HER40277.1"/>
    </source>
</evidence>
<dbReference type="Proteomes" id="UP000885753">
    <property type="component" value="Unassembled WGS sequence"/>
</dbReference>
<keyword evidence="1" id="KW-0812">Transmembrane</keyword>
<dbReference type="AlphaFoldDB" id="A0A7C2MGC1"/>
<comment type="caution">
    <text evidence="2">The sequence shown here is derived from an EMBL/GenBank/DDBJ whole genome shotgun (WGS) entry which is preliminary data.</text>
</comment>
<keyword evidence="1" id="KW-1133">Transmembrane helix</keyword>
<keyword evidence="1" id="KW-0472">Membrane</keyword>